<sequence>MSTASLPDRRKPVARPQNAVVYQLLRLFGKCLIPAHEVWSRLSRLKFRSPGRGCLASISSRVPLPVRTIRGPYVQQDCKAHDRDHASSWQQVCKQPFPDVDKRKMAYQ</sequence>
<organism evidence="1 2">
    <name type="scientific">Laribacter hongkongensis</name>
    <dbReference type="NCBI Taxonomy" id="168471"/>
    <lineage>
        <taxon>Bacteria</taxon>
        <taxon>Pseudomonadati</taxon>
        <taxon>Pseudomonadota</taxon>
        <taxon>Betaproteobacteria</taxon>
        <taxon>Neisseriales</taxon>
        <taxon>Aquaspirillaceae</taxon>
        <taxon>Laribacter</taxon>
    </lineage>
</organism>
<dbReference type="AlphaFoldDB" id="A0A248LJN0"/>
<protein>
    <submittedName>
        <fullName evidence="1">Uncharacterized protein</fullName>
    </submittedName>
</protein>
<accession>A0A248LJN0</accession>
<evidence type="ECO:0000313" key="1">
    <source>
        <dbReference type="EMBL" id="ASJ24990.1"/>
    </source>
</evidence>
<dbReference type="EMBL" id="CP022115">
    <property type="protein sequence ID" value="ASJ24990.1"/>
    <property type="molecule type" value="Genomic_DNA"/>
</dbReference>
<evidence type="ECO:0000313" key="2">
    <source>
        <dbReference type="Proteomes" id="UP000197424"/>
    </source>
</evidence>
<gene>
    <name evidence="1" type="ORF">LHGZ1_2159</name>
</gene>
<dbReference type="Proteomes" id="UP000197424">
    <property type="component" value="Chromosome"/>
</dbReference>
<reference evidence="2" key="1">
    <citation type="submission" date="2017-06" db="EMBL/GenBank/DDBJ databases">
        <title>Whole genome sequence of Laribacter hongkongensis LHGZ1.</title>
        <authorList>
            <person name="Chen D."/>
            <person name="Wu H."/>
            <person name="Chen J."/>
        </authorList>
    </citation>
    <scope>NUCLEOTIDE SEQUENCE [LARGE SCALE GENOMIC DNA]</scope>
    <source>
        <strain evidence="2">LHGZ1</strain>
    </source>
</reference>
<proteinExistence type="predicted"/>
<name>A0A248LJN0_9NEIS</name>